<evidence type="ECO:0000256" key="3">
    <source>
        <dbReference type="ARBA" id="ARBA00011255"/>
    </source>
</evidence>
<dbReference type="OrthoDB" id="4829at2759"/>
<evidence type="ECO:0000256" key="4">
    <source>
        <dbReference type="ARBA" id="ARBA00022448"/>
    </source>
</evidence>
<keyword evidence="4" id="KW-0813">Transport</keyword>
<dbReference type="Gene3D" id="1.20.1080.10">
    <property type="entry name" value="Glycerol uptake facilitator protein"/>
    <property type="match status" value="1"/>
</dbReference>
<keyword evidence="6 14" id="KW-1133">Transmembrane helix</keyword>
<evidence type="ECO:0000256" key="9">
    <source>
        <dbReference type="ARBA" id="ARBA00047693"/>
    </source>
</evidence>
<evidence type="ECO:0000256" key="7">
    <source>
        <dbReference type="ARBA" id="ARBA00023136"/>
    </source>
</evidence>
<comment type="caution">
    <text evidence="15">The sequence shown here is derived from an EMBL/GenBank/DDBJ whole genome shotgun (WGS) entry which is preliminary data.</text>
</comment>
<evidence type="ECO:0000256" key="5">
    <source>
        <dbReference type="ARBA" id="ARBA00022692"/>
    </source>
</evidence>
<accession>A0A2H6KI40</accession>
<feature type="transmembrane region" description="Helical" evidence="14">
    <location>
        <begin position="70"/>
        <end position="101"/>
    </location>
</feature>
<organism evidence="15 16">
    <name type="scientific">Babesia ovata</name>
    <dbReference type="NCBI Taxonomy" id="189622"/>
    <lineage>
        <taxon>Eukaryota</taxon>
        <taxon>Sar</taxon>
        <taxon>Alveolata</taxon>
        <taxon>Apicomplexa</taxon>
        <taxon>Aconoidasida</taxon>
        <taxon>Piroplasmida</taxon>
        <taxon>Babesiidae</taxon>
        <taxon>Babesia</taxon>
    </lineage>
</organism>
<evidence type="ECO:0000256" key="8">
    <source>
        <dbReference type="ARBA" id="ARBA00034245"/>
    </source>
</evidence>
<comment type="catalytic activity">
    <reaction evidence="8">
        <text>(S)-lactate(in) + H(+)(in) = (S)-lactate(out) + H(+)(out)</text>
        <dbReference type="Rhea" id="RHEA:29415"/>
        <dbReference type="ChEBI" id="CHEBI:15378"/>
        <dbReference type="ChEBI" id="CHEBI:16651"/>
    </reaction>
</comment>
<dbReference type="EMBL" id="BDSA01000006">
    <property type="protein sequence ID" value="GBE62653.1"/>
    <property type="molecule type" value="Genomic_DNA"/>
</dbReference>
<dbReference type="InterPro" id="IPR000292">
    <property type="entry name" value="For/NO2_transpt"/>
</dbReference>
<dbReference type="GO" id="GO:0015707">
    <property type="term" value="P:nitrite transport"/>
    <property type="evidence" value="ECO:0007669"/>
    <property type="project" value="TreeGrafter"/>
</dbReference>
<feature type="transmembrane region" description="Helical" evidence="14">
    <location>
        <begin position="160"/>
        <end position="181"/>
    </location>
</feature>
<keyword evidence="7 14" id="KW-0472">Membrane</keyword>
<dbReference type="RefSeq" id="XP_028868896.1">
    <property type="nucleotide sequence ID" value="XM_029013063.1"/>
</dbReference>
<dbReference type="Proteomes" id="UP000236319">
    <property type="component" value="Unassembled WGS sequence"/>
</dbReference>
<feature type="transmembrane region" description="Helical" evidence="14">
    <location>
        <begin position="32"/>
        <end position="58"/>
    </location>
</feature>
<evidence type="ECO:0000256" key="13">
    <source>
        <dbReference type="ARBA" id="ARBA00049735"/>
    </source>
</evidence>
<evidence type="ECO:0000256" key="2">
    <source>
        <dbReference type="ARBA" id="ARBA00004651"/>
    </source>
</evidence>
<evidence type="ECO:0000256" key="12">
    <source>
        <dbReference type="ARBA" id="ARBA00049660"/>
    </source>
</evidence>
<keyword evidence="16" id="KW-1185">Reference proteome</keyword>
<dbReference type="GeneID" id="39876423"/>
<feature type="transmembrane region" description="Helical" evidence="14">
    <location>
        <begin position="193"/>
        <end position="218"/>
    </location>
</feature>
<reference evidence="15 16" key="1">
    <citation type="journal article" date="2017" name="BMC Genomics">
        <title>Whole-genome assembly of Babesia ovata and comparative genomics between closely related pathogens.</title>
        <authorList>
            <person name="Yamagishi J."/>
            <person name="Asada M."/>
            <person name="Hakimi H."/>
            <person name="Tanaka T.Q."/>
            <person name="Sugimoto C."/>
            <person name="Kawazu S."/>
        </authorList>
    </citation>
    <scope>NUCLEOTIDE SEQUENCE [LARGE SCALE GENOMIC DNA]</scope>
    <source>
        <strain evidence="15 16">Miyake</strain>
    </source>
</reference>
<evidence type="ECO:0000313" key="16">
    <source>
        <dbReference type="Proteomes" id="UP000236319"/>
    </source>
</evidence>
<keyword evidence="5 14" id="KW-0812">Transmembrane</keyword>
<feature type="transmembrane region" description="Helical" evidence="14">
    <location>
        <begin position="122"/>
        <end position="140"/>
    </location>
</feature>
<dbReference type="GO" id="GO:0005886">
    <property type="term" value="C:plasma membrane"/>
    <property type="evidence" value="ECO:0007669"/>
    <property type="project" value="UniProtKB-SubCell"/>
</dbReference>
<comment type="catalytic activity">
    <reaction evidence="9">
        <text>pyruvate(out) + H(+)(out) = pyruvate(in) + H(+)(in)</text>
        <dbReference type="Rhea" id="RHEA:64720"/>
        <dbReference type="ChEBI" id="CHEBI:15361"/>
        <dbReference type="ChEBI" id="CHEBI:15378"/>
    </reaction>
</comment>
<comment type="subunit">
    <text evidence="3">Homopentamer.</text>
</comment>
<protein>
    <recommendedName>
        <fullName evidence="13">Formate-nitrite transporter</fullName>
    </recommendedName>
</protein>
<dbReference type="GO" id="GO:0015513">
    <property type="term" value="F:high-affinity secondary active nitrite transmembrane transporter activity"/>
    <property type="evidence" value="ECO:0007669"/>
    <property type="project" value="TreeGrafter"/>
</dbReference>
<comment type="subcellular location">
    <subcellularLocation>
        <location evidence="2">Cell membrane</location>
        <topology evidence="2">Multi-pass membrane protein</topology>
    </subcellularLocation>
    <subcellularLocation>
        <location evidence="1">Vacuole membrane</location>
        <topology evidence="1">Multi-pass membrane protein</topology>
    </subcellularLocation>
</comment>
<evidence type="ECO:0000256" key="6">
    <source>
        <dbReference type="ARBA" id="ARBA00022989"/>
    </source>
</evidence>
<dbReference type="InterPro" id="IPR023271">
    <property type="entry name" value="Aquaporin-like"/>
</dbReference>
<evidence type="ECO:0000256" key="14">
    <source>
        <dbReference type="SAM" id="Phobius"/>
    </source>
</evidence>
<evidence type="ECO:0000256" key="1">
    <source>
        <dbReference type="ARBA" id="ARBA00004128"/>
    </source>
</evidence>
<comment type="similarity">
    <text evidence="12">Belongs to the FNT transporter (TC 1.A.16) family.</text>
</comment>
<dbReference type="PANTHER" id="PTHR30520">
    <property type="entry name" value="FORMATE TRANSPORTER-RELATED"/>
    <property type="match status" value="1"/>
</dbReference>
<evidence type="ECO:0000256" key="10">
    <source>
        <dbReference type="ARBA" id="ARBA00049016"/>
    </source>
</evidence>
<dbReference type="GO" id="GO:0005774">
    <property type="term" value="C:vacuolar membrane"/>
    <property type="evidence" value="ECO:0007669"/>
    <property type="project" value="UniProtKB-SubCell"/>
</dbReference>
<comment type="catalytic activity">
    <reaction evidence="10">
        <text>formate(in) + H(+)(in) = formate(out) + H(+)(out)</text>
        <dbReference type="Rhea" id="RHEA:80887"/>
        <dbReference type="ChEBI" id="CHEBI:15378"/>
        <dbReference type="ChEBI" id="CHEBI:15740"/>
    </reaction>
</comment>
<comment type="catalytic activity">
    <reaction evidence="11">
        <text>acetate(out) + H(+)(out) = acetate(in) + H(+)(in)</text>
        <dbReference type="Rhea" id="RHEA:71803"/>
        <dbReference type="ChEBI" id="CHEBI:15378"/>
        <dbReference type="ChEBI" id="CHEBI:30089"/>
    </reaction>
</comment>
<dbReference type="Pfam" id="PF01226">
    <property type="entry name" value="Form_Nir_trans"/>
    <property type="match status" value="1"/>
</dbReference>
<feature type="transmembrane region" description="Helical" evidence="14">
    <location>
        <begin position="238"/>
        <end position="262"/>
    </location>
</feature>
<evidence type="ECO:0000313" key="15">
    <source>
        <dbReference type="EMBL" id="GBE62653.1"/>
    </source>
</evidence>
<name>A0A2H6KI40_9APIC</name>
<dbReference type="VEuPathDB" id="PiroplasmaDB:BOVATA_041460"/>
<proteinExistence type="inferred from homology"/>
<evidence type="ECO:0000256" key="11">
    <source>
        <dbReference type="ARBA" id="ARBA00049088"/>
    </source>
</evidence>
<dbReference type="PANTHER" id="PTHR30520:SF6">
    <property type="entry name" value="FORMATE_NITRATE FAMILY TRANSPORTER (EUROFUNG)"/>
    <property type="match status" value="1"/>
</dbReference>
<gene>
    <name evidence="15" type="ORF">BOVATA_041460</name>
</gene>
<dbReference type="AlphaFoldDB" id="A0A2H6KI40"/>
<sequence length="278" mass="29617">MEYVCQVRKPAETLEVAVAGGEAKVTCPVYVLFLKAVMGGFFAALGGHAAFVLASYFYAEQQVGASKVAFGLIFTSALVCIIFTGTDLVTSNCMTFALLVYTRKVSALDYVIRMTTSLVGNYSGATIGAAMLSAGTGFFMEGVGSGSKYMKAVYDAKVALPFWRVIFSAIGCNCYVCMAVWCSYAALDSAGTVLAIVLLIASFAVAGYEHIVANFYTLHAALMSCKDTSFVSVYAYNFVPTLIGNYIAGSFVIGLPLFILYAPKREAVVIESQAETNV</sequence>